<proteinExistence type="inferred from homology"/>
<dbReference type="Pfam" id="PF00149">
    <property type="entry name" value="Metallophos"/>
    <property type="match status" value="1"/>
</dbReference>
<dbReference type="InterPro" id="IPR026843">
    <property type="entry name" value="SbcD_C"/>
</dbReference>
<keyword evidence="6 7" id="KW-0269">Exonuclease</keyword>
<accession>A0AA37URW7</accession>
<dbReference type="GO" id="GO:0004519">
    <property type="term" value="F:endonuclease activity"/>
    <property type="evidence" value="ECO:0007669"/>
    <property type="project" value="UniProtKB-KW"/>
</dbReference>
<dbReference type="GO" id="GO:0008408">
    <property type="term" value="F:3'-5' exonuclease activity"/>
    <property type="evidence" value="ECO:0007669"/>
    <property type="project" value="InterPro"/>
</dbReference>
<comment type="similarity">
    <text evidence="1 7">Belongs to the SbcD family.</text>
</comment>
<keyword evidence="7" id="KW-0255">Endonuclease</keyword>
<keyword evidence="5 7" id="KW-0378">Hydrolase</keyword>
<evidence type="ECO:0000313" key="10">
    <source>
        <dbReference type="EMBL" id="GMA27412.1"/>
    </source>
</evidence>
<comment type="caution">
    <text evidence="10">The sequence shown here is derived from an EMBL/GenBank/DDBJ whole genome shotgun (WGS) entry which is preliminary data.</text>
</comment>
<dbReference type="SUPFAM" id="SSF56300">
    <property type="entry name" value="Metallo-dependent phosphatases"/>
    <property type="match status" value="1"/>
</dbReference>
<comment type="function">
    <text evidence="7">SbcCD cleaves DNA hairpin structures. These structures can inhibit DNA replication and are intermediates in certain DNA recombination reactions. The complex acts as a 3'-&gt;5' double strand exonuclease that can open hairpins. It also has a 5' single-strand endonuclease activity.</text>
</comment>
<sequence length="385" mass="42145">MRLLHSSDWHVGRTFHGSSTTGALREVLGELVEVARRERVDAVLVAGDVFDSAVPAAEHFDLLAEVLVALRVAGPAVILTSGNHDSPARLGFQARLLRDGVHVITRPEQLAEPVLLRDEHGPVAVYGIPYLEPALHRHRFPELVLRTHDQVLAHAMDRIRADLEARRRDEPALRSVVLSHCFAVGVDPAGPERDITAGGIEYVALERFAGVDYTALGHIHSRAQLAPSIRYSGAPLHYSFSEAGKPRGAWIVDLDAEGFAGAEWASLPVPRPLVELTGTLDELLDDPRHAEHEQHWVSAVLTDRSRPTDAMAKLQRRFPHCATLEHRPEQVHDVGPGGYAERMRSKTDPEIVADFIAHVRGGDAATSDETALLHEELAVIESTAG</sequence>
<dbReference type="Proteomes" id="UP001157160">
    <property type="component" value="Unassembled WGS sequence"/>
</dbReference>
<reference evidence="10 11" key="1">
    <citation type="journal article" date="2014" name="Int. J. Syst. Evol. Microbiol.">
        <title>Complete genome sequence of Corynebacterium casei LMG S-19264T (=DSM 44701T), isolated from a smear-ripened cheese.</title>
        <authorList>
            <consortium name="US DOE Joint Genome Institute (JGI-PGF)"/>
            <person name="Walter F."/>
            <person name="Albersmeier A."/>
            <person name="Kalinowski J."/>
            <person name="Ruckert C."/>
        </authorList>
    </citation>
    <scope>NUCLEOTIDE SEQUENCE [LARGE SCALE GENOMIC DNA]</scope>
    <source>
        <strain evidence="10 11">NBRC 112289</strain>
    </source>
</reference>
<keyword evidence="11" id="KW-1185">Reference proteome</keyword>
<dbReference type="RefSeq" id="WP_284229982.1">
    <property type="nucleotide sequence ID" value="NZ_BSUL01000001.1"/>
</dbReference>
<comment type="subunit">
    <text evidence="2 7">Heterodimer of SbcC and SbcD.</text>
</comment>
<dbReference type="InterPro" id="IPR004593">
    <property type="entry name" value="SbcD"/>
</dbReference>
<dbReference type="Pfam" id="PF12320">
    <property type="entry name" value="SbcD_C"/>
    <property type="match status" value="1"/>
</dbReference>
<dbReference type="InterPro" id="IPR050535">
    <property type="entry name" value="DNA_Repair-Maintenance_Comp"/>
</dbReference>
<dbReference type="GO" id="GO:0006260">
    <property type="term" value="P:DNA replication"/>
    <property type="evidence" value="ECO:0007669"/>
    <property type="project" value="UniProtKB-KW"/>
</dbReference>
<keyword evidence="7" id="KW-0233">DNA recombination</keyword>
<dbReference type="InterPro" id="IPR004843">
    <property type="entry name" value="Calcineurin-like_PHP"/>
</dbReference>
<gene>
    <name evidence="7 10" type="primary">sbcD</name>
    <name evidence="10" type="ORF">GCM10025874_06650</name>
</gene>
<organism evidence="10 11">
    <name type="scientific">Arenivirga flava</name>
    <dbReference type="NCBI Taxonomy" id="1930060"/>
    <lineage>
        <taxon>Bacteria</taxon>
        <taxon>Bacillati</taxon>
        <taxon>Actinomycetota</taxon>
        <taxon>Actinomycetes</taxon>
        <taxon>Micrococcales</taxon>
        <taxon>Microbacteriaceae</taxon>
        <taxon>Arenivirga</taxon>
    </lineage>
</organism>
<evidence type="ECO:0000256" key="3">
    <source>
        <dbReference type="ARBA" id="ARBA00013365"/>
    </source>
</evidence>
<evidence type="ECO:0000256" key="4">
    <source>
        <dbReference type="ARBA" id="ARBA00022722"/>
    </source>
</evidence>
<dbReference type="CDD" id="cd00840">
    <property type="entry name" value="MPP_Mre11_N"/>
    <property type="match status" value="1"/>
</dbReference>
<protein>
    <recommendedName>
        <fullName evidence="3 7">Nuclease SbcCD subunit D</fullName>
    </recommendedName>
</protein>
<dbReference type="Gene3D" id="3.60.21.10">
    <property type="match status" value="1"/>
</dbReference>
<evidence type="ECO:0000313" key="11">
    <source>
        <dbReference type="Proteomes" id="UP001157160"/>
    </source>
</evidence>
<evidence type="ECO:0000259" key="8">
    <source>
        <dbReference type="Pfam" id="PF00149"/>
    </source>
</evidence>
<dbReference type="AlphaFoldDB" id="A0AA37URW7"/>
<evidence type="ECO:0000256" key="7">
    <source>
        <dbReference type="RuleBase" id="RU363069"/>
    </source>
</evidence>
<evidence type="ECO:0000256" key="6">
    <source>
        <dbReference type="ARBA" id="ARBA00022839"/>
    </source>
</evidence>
<dbReference type="GO" id="GO:0006310">
    <property type="term" value="P:DNA recombination"/>
    <property type="evidence" value="ECO:0007669"/>
    <property type="project" value="UniProtKB-KW"/>
</dbReference>
<dbReference type="NCBIfam" id="TIGR00619">
    <property type="entry name" value="sbcd"/>
    <property type="match status" value="1"/>
</dbReference>
<dbReference type="EMBL" id="BSUL01000001">
    <property type="protein sequence ID" value="GMA27412.1"/>
    <property type="molecule type" value="Genomic_DNA"/>
</dbReference>
<feature type="domain" description="Nuclease SbcCD subunit D C-terminal" evidence="9">
    <location>
        <begin position="270"/>
        <end position="358"/>
    </location>
</feature>
<evidence type="ECO:0000256" key="2">
    <source>
        <dbReference type="ARBA" id="ARBA00011322"/>
    </source>
</evidence>
<dbReference type="PANTHER" id="PTHR30337:SF0">
    <property type="entry name" value="NUCLEASE SBCCD SUBUNIT D"/>
    <property type="match status" value="1"/>
</dbReference>
<feature type="domain" description="Calcineurin-like phosphoesterase" evidence="8">
    <location>
        <begin position="1"/>
        <end position="221"/>
    </location>
</feature>
<keyword evidence="4 7" id="KW-0540">Nuclease</keyword>
<name>A0AA37URW7_9MICO</name>
<evidence type="ECO:0000256" key="5">
    <source>
        <dbReference type="ARBA" id="ARBA00022801"/>
    </source>
</evidence>
<dbReference type="PANTHER" id="PTHR30337">
    <property type="entry name" value="COMPONENT OF ATP-DEPENDENT DSDNA EXONUCLEASE"/>
    <property type="match status" value="1"/>
</dbReference>
<keyword evidence="7" id="KW-0235">DNA replication</keyword>
<evidence type="ECO:0000259" key="9">
    <source>
        <dbReference type="Pfam" id="PF12320"/>
    </source>
</evidence>
<dbReference type="InterPro" id="IPR029052">
    <property type="entry name" value="Metallo-depent_PP-like"/>
</dbReference>
<dbReference type="InterPro" id="IPR041796">
    <property type="entry name" value="Mre11_N"/>
</dbReference>
<evidence type="ECO:0000256" key="1">
    <source>
        <dbReference type="ARBA" id="ARBA00010555"/>
    </source>
</evidence>